<accession>A0ABS7Q597</accession>
<dbReference type="InterPro" id="IPR000073">
    <property type="entry name" value="AB_hydrolase_1"/>
</dbReference>
<gene>
    <name evidence="4" type="ORF">K7862_11625</name>
</gene>
<proteinExistence type="predicted"/>
<feature type="domain" description="AB hydrolase-1" evidence="3">
    <location>
        <begin position="86"/>
        <end position="287"/>
    </location>
</feature>
<keyword evidence="5" id="KW-1185">Reference proteome</keyword>
<evidence type="ECO:0000256" key="2">
    <source>
        <dbReference type="SAM" id="MobiDB-lite"/>
    </source>
</evidence>
<reference evidence="4 5" key="1">
    <citation type="submission" date="2021-08" db="EMBL/GenBank/DDBJ databases">
        <title>WGS of actinomycetes from Thailand.</title>
        <authorList>
            <person name="Thawai C."/>
        </authorList>
    </citation>
    <scope>NUCLEOTIDE SEQUENCE [LARGE SCALE GENOMIC DNA]</scope>
    <source>
        <strain evidence="4 5">PLK6-54</strain>
    </source>
</reference>
<dbReference type="PANTHER" id="PTHR43798">
    <property type="entry name" value="MONOACYLGLYCEROL LIPASE"/>
    <property type="match status" value="1"/>
</dbReference>
<organism evidence="4 5">
    <name type="scientific">Actinacidiphila acidipaludis</name>
    <dbReference type="NCBI Taxonomy" id="2873382"/>
    <lineage>
        <taxon>Bacteria</taxon>
        <taxon>Bacillati</taxon>
        <taxon>Actinomycetota</taxon>
        <taxon>Actinomycetes</taxon>
        <taxon>Kitasatosporales</taxon>
        <taxon>Streptomycetaceae</taxon>
        <taxon>Actinacidiphila</taxon>
    </lineage>
</organism>
<dbReference type="Pfam" id="PF00561">
    <property type="entry name" value="Abhydrolase_1"/>
    <property type="match status" value="1"/>
</dbReference>
<evidence type="ECO:0000313" key="4">
    <source>
        <dbReference type="EMBL" id="MBY8878277.1"/>
    </source>
</evidence>
<dbReference type="InterPro" id="IPR050266">
    <property type="entry name" value="AB_hydrolase_sf"/>
</dbReference>
<evidence type="ECO:0000256" key="1">
    <source>
        <dbReference type="ARBA" id="ARBA00022801"/>
    </source>
</evidence>
<dbReference type="PANTHER" id="PTHR43798:SF31">
    <property type="entry name" value="AB HYDROLASE SUPERFAMILY PROTEIN YCLE"/>
    <property type="match status" value="1"/>
</dbReference>
<dbReference type="EMBL" id="JAINZZ010000010">
    <property type="protein sequence ID" value="MBY8878277.1"/>
    <property type="molecule type" value="Genomic_DNA"/>
</dbReference>
<dbReference type="RefSeq" id="WP_222962418.1">
    <property type="nucleotide sequence ID" value="NZ_JAINZZ010000010.1"/>
</dbReference>
<dbReference type="InterPro" id="IPR029058">
    <property type="entry name" value="AB_hydrolase_fold"/>
</dbReference>
<evidence type="ECO:0000259" key="3">
    <source>
        <dbReference type="Pfam" id="PF00561"/>
    </source>
</evidence>
<evidence type="ECO:0000313" key="5">
    <source>
        <dbReference type="Proteomes" id="UP000778578"/>
    </source>
</evidence>
<dbReference type="PRINTS" id="PR00111">
    <property type="entry name" value="ABHYDROLASE"/>
</dbReference>
<sequence length="326" mass="35649">MIQTTLPDTRPRTPECRSFEEELTFRGFRYLARITRRVSGDGPGGGGEPGSRDQGGETATLILGGSSQDRYSWLRHEPVLTALGPVITVDLPGYGAADFLPAGYGIDFLADAVRHLVAAHRLTRVNLVGACFGGAIALRFAQRHPRSLSRLVLVGMTKAIPPAYAGHAARWLEMSSRGQTEEIAAELVAQFMSPAGAGHVRRRAAVSRLLHRQFTQRTPAQAEMDLEHTRRLLSHDWYLPLPAPRVPALVLTGEHDSLTTPRIGREVAGCLEGAWFTTIKEADHLAPVERSDELSDVLLRFLSDTSIASLPYCDRAEFIAPAQRTG</sequence>
<comment type="caution">
    <text evidence="4">The sequence shown here is derived from an EMBL/GenBank/DDBJ whole genome shotgun (WGS) entry which is preliminary data.</text>
</comment>
<dbReference type="Gene3D" id="3.40.50.1820">
    <property type="entry name" value="alpha/beta hydrolase"/>
    <property type="match status" value="1"/>
</dbReference>
<feature type="region of interest" description="Disordered" evidence="2">
    <location>
        <begin position="37"/>
        <end position="60"/>
    </location>
</feature>
<name>A0ABS7Q597_9ACTN</name>
<dbReference type="SUPFAM" id="SSF53474">
    <property type="entry name" value="alpha/beta-Hydrolases"/>
    <property type="match status" value="1"/>
</dbReference>
<keyword evidence="1 4" id="KW-0378">Hydrolase</keyword>
<protein>
    <submittedName>
        <fullName evidence="4">Alpha/beta hydrolase</fullName>
    </submittedName>
</protein>
<dbReference type="GO" id="GO:0016787">
    <property type="term" value="F:hydrolase activity"/>
    <property type="evidence" value="ECO:0007669"/>
    <property type="project" value="UniProtKB-KW"/>
</dbReference>
<dbReference type="Proteomes" id="UP000778578">
    <property type="component" value="Unassembled WGS sequence"/>
</dbReference>